<comment type="caution">
    <text evidence="1">The sequence shown here is derived from an EMBL/GenBank/DDBJ whole genome shotgun (WGS) entry which is preliminary data.</text>
</comment>
<proteinExistence type="predicted"/>
<dbReference type="PANTHER" id="PTHR16222:SF12">
    <property type="entry name" value="ADP-RIBOSYLGLYCOHYDROLASE-RELATED"/>
    <property type="match status" value="1"/>
</dbReference>
<evidence type="ECO:0000313" key="1">
    <source>
        <dbReference type="EMBL" id="MEP0867526.1"/>
    </source>
</evidence>
<dbReference type="InterPro" id="IPR050792">
    <property type="entry name" value="ADP-ribosylglycohydrolase"/>
</dbReference>
<protein>
    <submittedName>
        <fullName evidence="1">ADP-ribosylglycohydrolase family protein</fullName>
    </submittedName>
</protein>
<dbReference type="Pfam" id="PF03747">
    <property type="entry name" value="ADP_ribosyl_GH"/>
    <property type="match status" value="1"/>
</dbReference>
<dbReference type="EMBL" id="JAMPKK010000074">
    <property type="protein sequence ID" value="MEP0867526.1"/>
    <property type="molecule type" value="Genomic_DNA"/>
</dbReference>
<dbReference type="InterPro" id="IPR036705">
    <property type="entry name" value="Ribosyl_crysJ1_sf"/>
</dbReference>
<dbReference type="Gene3D" id="1.10.4080.10">
    <property type="entry name" value="ADP-ribosylation/Crystallin J1"/>
    <property type="match status" value="1"/>
</dbReference>
<gene>
    <name evidence="1" type="ORF">NDI37_24040</name>
</gene>
<dbReference type="RefSeq" id="WP_190425447.1">
    <property type="nucleotide sequence ID" value="NZ_JAMPKK010000074.1"/>
</dbReference>
<dbReference type="InterPro" id="IPR005502">
    <property type="entry name" value="Ribosyl_crysJ1"/>
</dbReference>
<dbReference type="Proteomes" id="UP001442494">
    <property type="component" value="Unassembled WGS sequence"/>
</dbReference>
<evidence type="ECO:0000313" key="2">
    <source>
        <dbReference type="Proteomes" id="UP001442494"/>
    </source>
</evidence>
<dbReference type="PANTHER" id="PTHR16222">
    <property type="entry name" value="ADP-RIBOSYLGLYCOHYDROLASE"/>
    <property type="match status" value="1"/>
</dbReference>
<organism evidence="1 2">
    <name type="scientific">Funiculus sociatus GB2-A5</name>
    <dbReference type="NCBI Taxonomy" id="2933946"/>
    <lineage>
        <taxon>Bacteria</taxon>
        <taxon>Bacillati</taxon>
        <taxon>Cyanobacteriota</taxon>
        <taxon>Cyanophyceae</taxon>
        <taxon>Coleofasciculales</taxon>
        <taxon>Coleofasciculaceae</taxon>
        <taxon>Funiculus</taxon>
    </lineage>
</organism>
<keyword evidence="2" id="KW-1185">Reference proteome</keyword>
<accession>A0ABV0JVU9</accession>
<name>A0ABV0JVU9_9CYAN</name>
<sequence length="303" mass="32982">MNSLERMQLSLSGLSVGDALGQRFFGVGEQLNERIQQRQVPPRLWRYTDDTEMALSIVETLWRYGRIEPDVLAQSFAERYNPSRGYGAGAQRLLIKLQWGADWRVEASQMFGGSGSYGNGAAMRVAPLGAYFADNLAGVRENAMLSAQPTHAHPEGIAGAVAVAVAAALAFQVGEGECMQPVQFLELVAENVPESETRSGIKQAAAIYTTSPSVVARQLGSGYKISAQDTIPFALWCAAHHLQDYQEAFWATLSGLGDMDTNCAIVGGIVALSARQRGIPTDWIESREPFPDDFLRILTDESH</sequence>
<dbReference type="SUPFAM" id="SSF101478">
    <property type="entry name" value="ADP-ribosylglycohydrolase"/>
    <property type="match status" value="1"/>
</dbReference>
<reference evidence="1 2" key="1">
    <citation type="submission" date="2022-04" db="EMBL/GenBank/DDBJ databases">
        <title>Positive selection, recombination, and allopatry shape intraspecific diversity of widespread and dominant cyanobacteria.</title>
        <authorList>
            <person name="Wei J."/>
            <person name="Shu W."/>
            <person name="Hu C."/>
        </authorList>
    </citation>
    <scope>NUCLEOTIDE SEQUENCE [LARGE SCALE GENOMIC DNA]</scope>
    <source>
        <strain evidence="1 2">GB2-A5</strain>
    </source>
</reference>